<proteinExistence type="predicted"/>
<sequence length="135" mass="13563">MSASESGVFAATAARAEQWARTVETGLAGWGVLLLVRLLLDVAVTILASRALRRGSTPRGLTVAVLVLTVLAGLVPLLVAGAAIACLQLEAPGVLTAPLVALAVALAGAGGLLRVAELVVAGVLGLRRTGTRPVR</sequence>
<dbReference type="Proteomes" id="UP001164305">
    <property type="component" value="Chromosome"/>
</dbReference>
<accession>A0ABY6G558</accession>
<feature type="transmembrane region" description="Helical" evidence="1">
    <location>
        <begin position="60"/>
        <end position="85"/>
    </location>
</feature>
<protein>
    <recommendedName>
        <fullName evidence="4">Holin-X, holin superfamily III</fullName>
    </recommendedName>
</protein>
<gene>
    <name evidence="2" type="ORF">BRM3_05115</name>
</gene>
<organism evidence="2 3">
    <name type="scientific">Brachybacterium huguangmaarense</name>
    <dbReference type="NCBI Taxonomy" id="1652028"/>
    <lineage>
        <taxon>Bacteria</taxon>
        <taxon>Bacillati</taxon>
        <taxon>Actinomycetota</taxon>
        <taxon>Actinomycetes</taxon>
        <taxon>Micrococcales</taxon>
        <taxon>Dermabacteraceae</taxon>
        <taxon>Brachybacterium</taxon>
    </lineage>
</organism>
<keyword evidence="1" id="KW-0812">Transmembrane</keyword>
<feature type="transmembrane region" description="Helical" evidence="1">
    <location>
        <begin position="97"/>
        <end position="126"/>
    </location>
</feature>
<name>A0ABY6G558_9MICO</name>
<dbReference type="RefSeq" id="WP_263595011.1">
    <property type="nucleotide sequence ID" value="NZ_CP107020.1"/>
</dbReference>
<evidence type="ECO:0008006" key="4">
    <source>
        <dbReference type="Google" id="ProtNLM"/>
    </source>
</evidence>
<reference evidence="2" key="1">
    <citation type="submission" date="2022-10" db="EMBL/GenBank/DDBJ databases">
        <title>Whole-Genome Sequencing of Brachybacterium huguangmaarense BRM-3, Isolated from Betula schmidtii.</title>
        <authorList>
            <person name="Haam D."/>
        </authorList>
    </citation>
    <scope>NUCLEOTIDE SEQUENCE</scope>
    <source>
        <strain evidence="2">BRM-3</strain>
    </source>
</reference>
<dbReference type="EMBL" id="CP107020">
    <property type="protein sequence ID" value="UYG17803.1"/>
    <property type="molecule type" value="Genomic_DNA"/>
</dbReference>
<evidence type="ECO:0000256" key="1">
    <source>
        <dbReference type="SAM" id="Phobius"/>
    </source>
</evidence>
<keyword evidence="3" id="KW-1185">Reference proteome</keyword>
<evidence type="ECO:0000313" key="3">
    <source>
        <dbReference type="Proteomes" id="UP001164305"/>
    </source>
</evidence>
<keyword evidence="1" id="KW-1133">Transmembrane helix</keyword>
<keyword evidence="1" id="KW-0472">Membrane</keyword>
<evidence type="ECO:0000313" key="2">
    <source>
        <dbReference type="EMBL" id="UYG17803.1"/>
    </source>
</evidence>
<feature type="transmembrane region" description="Helical" evidence="1">
    <location>
        <begin position="27"/>
        <end position="48"/>
    </location>
</feature>